<comment type="similarity">
    <text evidence="1">Belongs to the 'GDXG' lipolytic enzyme family.</text>
</comment>
<dbReference type="AlphaFoldDB" id="A0A5R9F6B3"/>
<evidence type="ECO:0000313" key="5">
    <source>
        <dbReference type="EMBL" id="TLS35335.1"/>
    </source>
</evidence>
<evidence type="ECO:0000313" key="6">
    <source>
        <dbReference type="Proteomes" id="UP000308230"/>
    </source>
</evidence>
<dbReference type="PANTHER" id="PTHR48081:SF8">
    <property type="entry name" value="ALPHA_BETA HYDROLASE FOLD-3 DOMAIN-CONTAINING PROTEIN-RELATED"/>
    <property type="match status" value="1"/>
</dbReference>
<dbReference type="RefSeq" id="WP_138129095.1">
    <property type="nucleotide sequence ID" value="NZ_SWLG01000023.1"/>
</dbReference>
<dbReference type="SUPFAM" id="SSF53474">
    <property type="entry name" value="alpha/beta-Hydrolases"/>
    <property type="match status" value="1"/>
</dbReference>
<dbReference type="InterPro" id="IPR033140">
    <property type="entry name" value="Lipase_GDXG_put_SER_AS"/>
</dbReference>
<dbReference type="Proteomes" id="UP000308230">
    <property type="component" value="Unassembled WGS sequence"/>
</dbReference>
<evidence type="ECO:0000256" key="2">
    <source>
        <dbReference type="ARBA" id="ARBA00022801"/>
    </source>
</evidence>
<reference evidence="5 6" key="1">
    <citation type="submission" date="2019-04" db="EMBL/GenBank/DDBJ databases">
        <title>Bacillus caeni sp. nov., a bacterium isolated from mangrove sediment.</title>
        <authorList>
            <person name="Huang H."/>
            <person name="Mo K."/>
            <person name="Hu Y."/>
        </authorList>
    </citation>
    <scope>NUCLEOTIDE SEQUENCE [LARGE SCALE GENOMIC DNA]</scope>
    <source>
        <strain evidence="5 6">HB172195</strain>
    </source>
</reference>
<dbReference type="PROSITE" id="PS01174">
    <property type="entry name" value="LIPASE_GDXG_SER"/>
    <property type="match status" value="1"/>
</dbReference>
<protein>
    <submittedName>
        <fullName evidence="5">Alpha/beta hydrolase</fullName>
    </submittedName>
</protein>
<dbReference type="InterPro" id="IPR013094">
    <property type="entry name" value="AB_hydrolase_3"/>
</dbReference>
<dbReference type="PANTHER" id="PTHR48081">
    <property type="entry name" value="AB HYDROLASE SUPERFAMILY PROTEIN C4A8.06C"/>
    <property type="match status" value="1"/>
</dbReference>
<name>A0A5R9F6B3_9BACL</name>
<proteinExistence type="inferred from homology"/>
<dbReference type="GO" id="GO:0016787">
    <property type="term" value="F:hydrolase activity"/>
    <property type="evidence" value="ECO:0007669"/>
    <property type="project" value="UniProtKB-KW"/>
</dbReference>
<gene>
    <name evidence="5" type="ORF">FCL54_20830</name>
</gene>
<organism evidence="5 6">
    <name type="scientific">Exobacillus caeni</name>
    <dbReference type="NCBI Taxonomy" id="2574798"/>
    <lineage>
        <taxon>Bacteria</taxon>
        <taxon>Bacillati</taxon>
        <taxon>Bacillota</taxon>
        <taxon>Bacilli</taxon>
        <taxon>Bacillales</taxon>
        <taxon>Guptibacillaceae</taxon>
        <taxon>Exobacillus</taxon>
    </lineage>
</organism>
<sequence>MPVNPRIQSFLDNLNEMPQIPLDKISPQAYRSKEASMNLPQKTEPVKKVHNLDIKFEGRDIPIRVYVPEGVEAPYPAVVFYHGGGWVIGSLDTHDAVCRLLSNKGDCLVISVDYRLAPENKFPAAVNDAYDSLSWIAEHADDFQIDPDRIAVAGDSAGGNLAAVACIIAKEKKTPKISHQLLLYPSTGYKEEPPSIKENGEGYMLTAELMAWFREHYFNNEEEMRNPYASPIFYDDVSGLPPATILTAQYDPLRDVGKAYAEHLKADGVPVYYKNYEDLIHGFANFVGFVPEAKEAVEEGIRHLKKSFE</sequence>
<dbReference type="EMBL" id="SWLG01000023">
    <property type="protein sequence ID" value="TLS35335.1"/>
    <property type="molecule type" value="Genomic_DNA"/>
</dbReference>
<dbReference type="InterPro" id="IPR029058">
    <property type="entry name" value="AB_hydrolase_fold"/>
</dbReference>
<feature type="active site" evidence="3">
    <location>
        <position position="156"/>
    </location>
</feature>
<comment type="caution">
    <text evidence="5">The sequence shown here is derived from an EMBL/GenBank/DDBJ whole genome shotgun (WGS) entry which is preliminary data.</text>
</comment>
<dbReference type="InterPro" id="IPR050300">
    <property type="entry name" value="GDXG_lipolytic_enzyme"/>
</dbReference>
<accession>A0A5R9F6B3</accession>
<feature type="domain" description="Alpha/beta hydrolase fold-3" evidence="4">
    <location>
        <begin position="78"/>
        <end position="284"/>
    </location>
</feature>
<evidence type="ECO:0000259" key="4">
    <source>
        <dbReference type="Pfam" id="PF07859"/>
    </source>
</evidence>
<keyword evidence="6" id="KW-1185">Reference proteome</keyword>
<evidence type="ECO:0000256" key="1">
    <source>
        <dbReference type="ARBA" id="ARBA00010515"/>
    </source>
</evidence>
<dbReference type="FunFam" id="3.40.50.1820:FF:000089">
    <property type="entry name" value="Alpha/beta hydrolase"/>
    <property type="match status" value="1"/>
</dbReference>
<keyword evidence="2 5" id="KW-0378">Hydrolase</keyword>
<evidence type="ECO:0000256" key="3">
    <source>
        <dbReference type="PROSITE-ProRule" id="PRU10038"/>
    </source>
</evidence>
<dbReference type="Gene3D" id="3.40.50.1820">
    <property type="entry name" value="alpha/beta hydrolase"/>
    <property type="match status" value="1"/>
</dbReference>
<dbReference type="OrthoDB" id="9815425at2"/>
<dbReference type="Pfam" id="PF07859">
    <property type="entry name" value="Abhydrolase_3"/>
    <property type="match status" value="1"/>
</dbReference>